<evidence type="ECO:0000256" key="1">
    <source>
        <dbReference type="ARBA" id="ARBA00004651"/>
    </source>
</evidence>
<evidence type="ECO:0000256" key="4">
    <source>
        <dbReference type="ARBA" id="ARBA00022475"/>
    </source>
</evidence>
<protein>
    <submittedName>
        <fullName evidence="11">Na+/H+ antiporter NhaC</fullName>
    </submittedName>
</protein>
<dbReference type="Pfam" id="PF03553">
    <property type="entry name" value="Na_H_antiporter"/>
    <property type="match status" value="1"/>
</dbReference>
<dbReference type="AlphaFoldDB" id="A0A8A7KJL5"/>
<feature type="transmembrane region" description="Helical" evidence="9">
    <location>
        <begin position="432"/>
        <end position="451"/>
    </location>
</feature>
<evidence type="ECO:0000256" key="8">
    <source>
        <dbReference type="ARBA" id="ARBA00038435"/>
    </source>
</evidence>
<accession>A0A8A7KJL5</accession>
<feature type="transmembrane region" description="Helical" evidence="9">
    <location>
        <begin position="38"/>
        <end position="56"/>
    </location>
</feature>
<keyword evidence="7 9" id="KW-0472">Membrane</keyword>
<dbReference type="InterPro" id="IPR004770">
    <property type="entry name" value="Na/H_antiport_NhaC"/>
</dbReference>
<evidence type="ECO:0000256" key="3">
    <source>
        <dbReference type="ARBA" id="ARBA00022449"/>
    </source>
</evidence>
<proteinExistence type="inferred from homology"/>
<evidence type="ECO:0000256" key="2">
    <source>
        <dbReference type="ARBA" id="ARBA00022448"/>
    </source>
</evidence>
<dbReference type="KEGG" id="ifn:GM661_14650"/>
<feature type="transmembrane region" description="Helical" evidence="9">
    <location>
        <begin position="314"/>
        <end position="331"/>
    </location>
</feature>
<feature type="transmembrane region" description="Helical" evidence="9">
    <location>
        <begin position="236"/>
        <end position="254"/>
    </location>
</feature>
<dbReference type="Proteomes" id="UP000665020">
    <property type="component" value="Chromosome"/>
</dbReference>
<dbReference type="InterPro" id="IPR052180">
    <property type="entry name" value="NhaC_Na-H+_Antiporter"/>
</dbReference>
<dbReference type="NCBIfam" id="TIGR00931">
    <property type="entry name" value="antiport_nhaC"/>
    <property type="match status" value="1"/>
</dbReference>
<evidence type="ECO:0000256" key="6">
    <source>
        <dbReference type="ARBA" id="ARBA00022989"/>
    </source>
</evidence>
<feature type="transmembrane region" description="Helical" evidence="9">
    <location>
        <begin position="98"/>
        <end position="124"/>
    </location>
</feature>
<keyword evidence="12" id="KW-1185">Reference proteome</keyword>
<sequence length="476" mass="50249">MNQTDAKLPSFGGVLFVLLFLAVGMAISVLWLSIPVHVTLILTIVVAALVAMQYGYTWQEIQDAMLYGANLAMLPMLILMIIGVVIGTWVASGTIQTIIYYGLLILSPSYFLVAASIVVALASMSTGSSYTSGGTVGVAMMGIGAGLGVPAAMTAGAVISGAILGDKMSPLSDSTNLASAVGEADLFDHIKSMMYTTIPAFVIALIAYWLLGLFYVQGTADASQVELITSTLRESFVINPIMLIPPILVIVMAVKKVASLPTMIAASLVAALLALIFQGSTITEITNVMNYGYTGSTGVAEVDQILTRGGLQSMMWTVSLGFVGVGLGGILEKTKMLEVFLSKFSSLVANTGGLIATTVVSAIGLNLATASQYMAIIITGRMVIPEFKKKKLLPRVLSRTLEDAGTVFSPLVPWGLCGVFFTGALGVPTTQYFPFVFLALFVPIIAVIYGFSGYAIWYEGDFDDPTAYSAQENIKS</sequence>
<feature type="transmembrane region" description="Helical" evidence="9">
    <location>
        <begin position="405"/>
        <end position="426"/>
    </location>
</feature>
<feature type="transmembrane region" description="Helical" evidence="9">
    <location>
        <begin position="12"/>
        <end position="32"/>
    </location>
</feature>
<feature type="transmembrane region" description="Helical" evidence="9">
    <location>
        <begin position="351"/>
        <end position="384"/>
    </location>
</feature>
<evidence type="ECO:0000313" key="12">
    <source>
        <dbReference type="Proteomes" id="UP000665020"/>
    </source>
</evidence>
<reference evidence="11" key="1">
    <citation type="submission" date="2019-12" db="EMBL/GenBank/DDBJ databases">
        <authorList>
            <person name="zhang j."/>
            <person name="sun C.M."/>
        </authorList>
    </citation>
    <scope>NUCLEOTIDE SEQUENCE</scope>
    <source>
        <strain evidence="11">NS-1</strain>
    </source>
</reference>
<keyword evidence="2" id="KW-0813">Transport</keyword>
<dbReference type="PANTHER" id="PTHR33451">
    <property type="entry name" value="MALATE-2H(+)/NA(+)-LACTATE ANTIPORTER"/>
    <property type="match status" value="1"/>
</dbReference>
<feature type="domain" description="Na+/H+ antiporter NhaC-like C-terminal" evidence="10">
    <location>
        <begin position="161"/>
        <end position="453"/>
    </location>
</feature>
<feature type="transmembrane region" description="Helical" evidence="9">
    <location>
        <begin position="193"/>
        <end position="216"/>
    </location>
</feature>
<keyword evidence="4" id="KW-1003">Cell membrane</keyword>
<keyword evidence="3" id="KW-0050">Antiport</keyword>
<evidence type="ECO:0000259" key="10">
    <source>
        <dbReference type="Pfam" id="PF03553"/>
    </source>
</evidence>
<dbReference type="InterPro" id="IPR018461">
    <property type="entry name" value="Na/H_Antiport_NhaC-like_C"/>
</dbReference>
<evidence type="ECO:0000256" key="5">
    <source>
        <dbReference type="ARBA" id="ARBA00022692"/>
    </source>
</evidence>
<feature type="transmembrane region" description="Helical" evidence="9">
    <location>
        <begin position="68"/>
        <end position="92"/>
    </location>
</feature>
<organism evidence="11 12">
    <name type="scientific">Iocasia fonsfrigidae</name>
    <dbReference type="NCBI Taxonomy" id="2682810"/>
    <lineage>
        <taxon>Bacteria</taxon>
        <taxon>Bacillati</taxon>
        <taxon>Bacillota</taxon>
        <taxon>Clostridia</taxon>
        <taxon>Halanaerobiales</taxon>
        <taxon>Halanaerobiaceae</taxon>
        <taxon>Iocasia</taxon>
    </lineage>
</organism>
<dbReference type="PANTHER" id="PTHR33451:SF3">
    <property type="entry name" value="MALATE-2H(+)_NA(+)-LACTATE ANTIPORTER"/>
    <property type="match status" value="1"/>
</dbReference>
<keyword evidence="6 9" id="KW-1133">Transmembrane helix</keyword>
<keyword evidence="5 9" id="KW-0812">Transmembrane</keyword>
<evidence type="ECO:0000256" key="9">
    <source>
        <dbReference type="SAM" id="Phobius"/>
    </source>
</evidence>
<gene>
    <name evidence="11" type="primary">nhaC</name>
    <name evidence="11" type="ORF">GM661_14650</name>
</gene>
<dbReference type="GO" id="GO:0005886">
    <property type="term" value="C:plasma membrane"/>
    <property type="evidence" value="ECO:0007669"/>
    <property type="project" value="UniProtKB-SubCell"/>
</dbReference>
<name>A0A8A7KJL5_9FIRM</name>
<comment type="subcellular location">
    <subcellularLocation>
        <location evidence="1">Cell membrane</location>
        <topology evidence="1">Multi-pass membrane protein</topology>
    </subcellularLocation>
</comment>
<dbReference type="GO" id="GO:0015297">
    <property type="term" value="F:antiporter activity"/>
    <property type="evidence" value="ECO:0007669"/>
    <property type="project" value="UniProtKB-KW"/>
</dbReference>
<evidence type="ECO:0000256" key="7">
    <source>
        <dbReference type="ARBA" id="ARBA00023136"/>
    </source>
</evidence>
<dbReference type="EMBL" id="CP046640">
    <property type="protein sequence ID" value="QTM00059.1"/>
    <property type="molecule type" value="Genomic_DNA"/>
</dbReference>
<evidence type="ECO:0000313" key="11">
    <source>
        <dbReference type="EMBL" id="QTM00059.1"/>
    </source>
</evidence>
<comment type="similarity">
    <text evidence="8">Belongs to the NhaC Na(+)/H(+) (TC 2.A.35) antiporter family.</text>
</comment>
<feature type="transmembrane region" description="Helical" evidence="9">
    <location>
        <begin position="136"/>
        <end position="164"/>
    </location>
</feature>